<dbReference type="HAMAP" id="MF_00228">
    <property type="entry name" value="Thz_kinase"/>
    <property type="match status" value="1"/>
</dbReference>
<evidence type="ECO:0000256" key="8">
    <source>
        <dbReference type="ARBA" id="ARBA00022840"/>
    </source>
</evidence>
<keyword evidence="4 11" id="KW-0808">Transferase</keyword>
<feature type="binding site" evidence="11">
    <location>
        <position position="196"/>
    </location>
    <ligand>
        <name>substrate</name>
    </ligand>
</feature>
<evidence type="ECO:0000256" key="10">
    <source>
        <dbReference type="ARBA" id="ARBA00022977"/>
    </source>
</evidence>
<keyword evidence="5 11" id="KW-0479">Metal-binding</keyword>
<dbReference type="NCBIfam" id="NF006830">
    <property type="entry name" value="PRK09355.1"/>
    <property type="match status" value="1"/>
</dbReference>
<feature type="binding site" evidence="11">
    <location>
        <position position="120"/>
    </location>
    <ligand>
        <name>ATP</name>
        <dbReference type="ChEBI" id="CHEBI:30616"/>
    </ligand>
</feature>
<dbReference type="RefSeq" id="WP_052139359.1">
    <property type="nucleotide sequence ID" value="NZ_CP006905.1"/>
</dbReference>
<dbReference type="AlphaFoldDB" id="A0A0A7G080"/>
<accession>A0A0A7G080</accession>
<dbReference type="GO" id="GO:0004417">
    <property type="term" value="F:hydroxyethylthiazole kinase activity"/>
    <property type="evidence" value="ECO:0007669"/>
    <property type="project" value="UniProtKB-UniRule"/>
</dbReference>
<dbReference type="GO" id="GO:0009229">
    <property type="term" value="P:thiamine diphosphate biosynthetic process"/>
    <property type="evidence" value="ECO:0007669"/>
    <property type="project" value="UniProtKB-UniRule"/>
</dbReference>
<keyword evidence="7 11" id="KW-0418">Kinase</keyword>
<dbReference type="SUPFAM" id="SSF53613">
    <property type="entry name" value="Ribokinase-like"/>
    <property type="match status" value="1"/>
</dbReference>
<keyword evidence="6 11" id="KW-0547">Nucleotide-binding</keyword>
<evidence type="ECO:0000256" key="11">
    <source>
        <dbReference type="HAMAP-Rule" id="MF_00228"/>
    </source>
</evidence>
<evidence type="ECO:0000313" key="13">
    <source>
        <dbReference type="Proteomes" id="UP000030635"/>
    </source>
</evidence>
<keyword evidence="9 11" id="KW-0460">Magnesium</keyword>
<dbReference type="CDD" id="cd01170">
    <property type="entry name" value="THZ_kinase"/>
    <property type="match status" value="1"/>
</dbReference>
<organism evidence="12 13">
    <name type="scientific">Clostridium baratii str. Sullivan</name>
    <dbReference type="NCBI Taxonomy" id="1415775"/>
    <lineage>
        <taxon>Bacteria</taxon>
        <taxon>Bacillati</taxon>
        <taxon>Bacillota</taxon>
        <taxon>Clostridia</taxon>
        <taxon>Eubacteriales</taxon>
        <taxon>Clostridiaceae</taxon>
        <taxon>Clostridium</taxon>
    </lineage>
</organism>
<dbReference type="Pfam" id="PF02110">
    <property type="entry name" value="HK"/>
    <property type="match status" value="1"/>
</dbReference>
<dbReference type="UniPathway" id="UPA00060">
    <property type="reaction ID" value="UER00139"/>
</dbReference>
<dbReference type="GO" id="GO:0005524">
    <property type="term" value="F:ATP binding"/>
    <property type="evidence" value="ECO:0007669"/>
    <property type="project" value="UniProtKB-UniRule"/>
</dbReference>
<dbReference type="PRINTS" id="PR01099">
    <property type="entry name" value="HYETHTZKNASE"/>
</dbReference>
<comment type="catalytic activity">
    <reaction evidence="1 11">
        <text>5-(2-hydroxyethyl)-4-methylthiazole + ATP = 4-methyl-5-(2-phosphooxyethyl)-thiazole + ADP + H(+)</text>
        <dbReference type="Rhea" id="RHEA:24212"/>
        <dbReference type="ChEBI" id="CHEBI:15378"/>
        <dbReference type="ChEBI" id="CHEBI:17957"/>
        <dbReference type="ChEBI" id="CHEBI:30616"/>
        <dbReference type="ChEBI" id="CHEBI:58296"/>
        <dbReference type="ChEBI" id="CHEBI:456216"/>
        <dbReference type="EC" id="2.7.1.50"/>
    </reaction>
</comment>
<dbReference type="Proteomes" id="UP000030635">
    <property type="component" value="Chromosome"/>
</dbReference>
<dbReference type="PIRSF" id="PIRSF000513">
    <property type="entry name" value="Thz_kinase"/>
    <property type="match status" value="1"/>
</dbReference>
<dbReference type="GO" id="GO:0009228">
    <property type="term" value="P:thiamine biosynthetic process"/>
    <property type="evidence" value="ECO:0007669"/>
    <property type="project" value="UniProtKB-KW"/>
</dbReference>
<keyword evidence="13" id="KW-1185">Reference proteome</keyword>
<comment type="similarity">
    <text evidence="11">Belongs to the Thz kinase family.</text>
</comment>
<dbReference type="eggNOG" id="COG2145">
    <property type="taxonomic scope" value="Bacteria"/>
</dbReference>
<comment type="function">
    <text evidence="11">Catalyzes the phosphorylation of the hydroxyl group of 4-methyl-5-beta-hydroxyethylthiazole (THZ).</text>
</comment>
<comment type="cofactor">
    <cofactor evidence="2 11">
        <name>Mg(2+)</name>
        <dbReference type="ChEBI" id="CHEBI:18420"/>
    </cofactor>
</comment>
<feature type="binding site" evidence="11">
    <location>
        <position position="45"/>
    </location>
    <ligand>
        <name>substrate</name>
    </ligand>
</feature>
<keyword evidence="8 11" id="KW-0067">ATP-binding</keyword>
<evidence type="ECO:0000256" key="3">
    <source>
        <dbReference type="ARBA" id="ARBA00004868"/>
    </source>
</evidence>
<evidence type="ECO:0000256" key="7">
    <source>
        <dbReference type="ARBA" id="ARBA00022777"/>
    </source>
</evidence>
<protein>
    <recommendedName>
        <fullName evidence="11">Hydroxyethylthiazole kinase</fullName>
        <ecNumber evidence="11">2.7.1.50</ecNumber>
    </recommendedName>
    <alternativeName>
        <fullName evidence="11">4-methyl-5-beta-hydroxyethylthiazole kinase</fullName>
        <shortName evidence="11">TH kinase</shortName>
        <shortName evidence="11">Thz kinase</shortName>
    </alternativeName>
</protein>
<proteinExistence type="inferred from homology"/>
<evidence type="ECO:0000256" key="5">
    <source>
        <dbReference type="ARBA" id="ARBA00022723"/>
    </source>
</evidence>
<dbReference type="HOGENOM" id="CLU_019943_0_1_9"/>
<dbReference type="KEGG" id="cbv:U729_386"/>
<evidence type="ECO:0000313" key="12">
    <source>
        <dbReference type="EMBL" id="AIY84491.1"/>
    </source>
</evidence>
<evidence type="ECO:0000256" key="9">
    <source>
        <dbReference type="ARBA" id="ARBA00022842"/>
    </source>
</evidence>
<keyword evidence="10 11" id="KW-0784">Thiamine biosynthesis</keyword>
<sequence>MDIREILERASMGKVKNPLVDSITNNVTMNDVAQTILSYGGKPMMIDDIREIKEGISISNCLHVNIGTMGYKKEESMIVGTNVAKENNIPVVLDPVGVHVTNLRKELIKNILDIGVTLIKGNLTEIKNIIGLKSDFIGIDSLDDGEYTDELRRNLRKYSNENNCLIVVTGKEDYITDGKREIRINNGVSDLALVTGTGCMLGGMLSVECGKNLGNNLIFGAAKALLTMNISGEIAMENNEGEGILAFKHKTLDKISCIKDEEIIERGKIIYEEF</sequence>
<dbReference type="EC" id="2.7.1.50" evidence="11"/>
<dbReference type="InterPro" id="IPR029056">
    <property type="entry name" value="Ribokinase-like"/>
</dbReference>
<dbReference type="GO" id="GO:0000287">
    <property type="term" value="F:magnesium ion binding"/>
    <property type="evidence" value="ECO:0007669"/>
    <property type="project" value="UniProtKB-UniRule"/>
</dbReference>
<dbReference type="OrthoDB" id="9778146at2"/>
<dbReference type="Gene3D" id="3.40.1190.20">
    <property type="match status" value="1"/>
</dbReference>
<feature type="binding site" evidence="11">
    <location>
        <position position="169"/>
    </location>
    <ligand>
        <name>ATP</name>
        <dbReference type="ChEBI" id="CHEBI:30616"/>
    </ligand>
</feature>
<evidence type="ECO:0000256" key="6">
    <source>
        <dbReference type="ARBA" id="ARBA00022741"/>
    </source>
</evidence>
<dbReference type="STRING" id="1561.NPD11_2618"/>
<comment type="pathway">
    <text evidence="3 11">Cofactor biosynthesis; thiamine diphosphate biosynthesis; 4-methyl-5-(2-phosphoethyl)-thiazole from 5-(2-hydroxyethyl)-4-methylthiazole: step 1/1.</text>
</comment>
<evidence type="ECO:0000256" key="1">
    <source>
        <dbReference type="ARBA" id="ARBA00001771"/>
    </source>
</evidence>
<evidence type="ECO:0000256" key="2">
    <source>
        <dbReference type="ARBA" id="ARBA00001946"/>
    </source>
</evidence>
<gene>
    <name evidence="11" type="primary">thiM</name>
    <name evidence="12" type="ORF">U729_386</name>
</gene>
<reference evidence="12 13" key="1">
    <citation type="journal article" date="2015" name="Infect. Genet. Evol.">
        <title>Genomic sequences of six botulinum neurotoxin-producing strains representing three clostridial species illustrate the mobility and diversity of botulinum neurotoxin genes.</title>
        <authorList>
            <person name="Smith T.J."/>
            <person name="Hill K.K."/>
            <person name="Xie G."/>
            <person name="Foley B.T."/>
            <person name="Williamson C.H."/>
            <person name="Foster J.T."/>
            <person name="Johnson S.L."/>
            <person name="Chertkov O."/>
            <person name="Teshima H."/>
            <person name="Gibbons H.S."/>
            <person name="Johnsky L.A."/>
            <person name="Karavis M.A."/>
            <person name="Smith L.A."/>
        </authorList>
    </citation>
    <scope>NUCLEOTIDE SEQUENCE [LARGE SCALE GENOMIC DNA]</scope>
    <source>
        <strain evidence="12">Sullivan</strain>
    </source>
</reference>
<dbReference type="InterPro" id="IPR000417">
    <property type="entry name" value="Hyethyz_kinase"/>
</dbReference>
<evidence type="ECO:0000256" key="4">
    <source>
        <dbReference type="ARBA" id="ARBA00022679"/>
    </source>
</evidence>
<dbReference type="EMBL" id="CP006905">
    <property type="protein sequence ID" value="AIY84491.1"/>
    <property type="molecule type" value="Genomic_DNA"/>
</dbReference>
<name>A0A0A7G080_9CLOT</name>